<organism evidence="2 3">
    <name type="scientific">Pristionchus fissidentatus</name>
    <dbReference type="NCBI Taxonomy" id="1538716"/>
    <lineage>
        <taxon>Eukaryota</taxon>
        <taxon>Metazoa</taxon>
        <taxon>Ecdysozoa</taxon>
        <taxon>Nematoda</taxon>
        <taxon>Chromadorea</taxon>
        <taxon>Rhabditida</taxon>
        <taxon>Rhabditina</taxon>
        <taxon>Diplogasteromorpha</taxon>
        <taxon>Diplogasteroidea</taxon>
        <taxon>Neodiplogasteridae</taxon>
        <taxon>Pristionchus</taxon>
    </lineage>
</organism>
<dbReference type="Proteomes" id="UP001432322">
    <property type="component" value="Unassembled WGS sequence"/>
</dbReference>
<protein>
    <submittedName>
        <fullName evidence="2">Uncharacterized protein</fullName>
    </submittedName>
</protein>
<feature type="non-terminal residue" evidence="2">
    <location>
        <position position="69"/>
    </location>
</feature>
<evidence type="ECO:0000313" key="3">
    <source>
        <dbReference type="Proteomes" id="UP001432322"/>
    </source>
</evidence>
<feature type="non-terminal residue" evidence="2">
    <location>
        <position position="1"/>
    </location>
</feature>
<dbReference type="AlphaFoldDB" id="A0AAV5WE24"/>
<keyword evidence="3" id="KW-1185">Reference proteome</keyword>
<reference evidence="2" key="1">
    <citation type="submission" date="2023-10" db="EMBL/GenBank/DDBJ databases">
        <title>Genome assembly of Pristionchus species.</title>
        <authorList>
            <person name="Yoshida K."/>
            <person name="Sommer R.J."/>
        </authorList>
    </citation>
    <scope>NUCLEOTIDE SEQUENCE</scope>
    <source>
        <strain evidence="2">RS5133</strain>
    </source>
</reference>
<gene>
    <name evidence="2" type="ORF">PFISCL1PPCAC_21571</name>
</gene>
<sequence length="69" mass="7738">QHDLPYVHRTHSSHHCPHPQTGRSIRLQGGSAACRIVSHRLDQILNGGQAEHGRRVQIGPSQVRMIIFT</sequence>
<name>A0AAV5WE24_9BILA</name>
<evidence type="ECO:0000313" key="2">
    <source>
        <dbReference type="EMBL" id="GMT30274.1"/>
    </source>
</evidence>
<proteinExistence type="predicted"/>
<accession>A0AAV5WE24</accession>
<feature type="region of interest" description="Disordered" evidence="1">
    <location>
        <begin position="1"/>
        <end position="24"/>
    </location>
</feature>
<comment type="caution">
    <text evidence="2">The sequence shown here is derived from an EMBL/GenBank/DDBJ whole genome shotgun (WGS) entry which is preliminary data.</text>
</comment>
<evidence type="ECO:0000256" key="1">
    <source>
        <dbReference type="SAM" id="MobiDB-lite"/>
    </source>
</evidence>
<dbReference type="EMBL" id="BTSY01000005">
    <property type="protein sequence ID" value="GMT30274.1"/>
    <property type="molecule type" value="Genomic_DNA"/>
</dbReference>
<feature type="compositionally biased region" description="Basic residues" evidence="1">
    <location>
        <begin position="8"/>
        <end position="17"/>
    </location>
</feature>